<protein>
    <recommendedName>
        <fullName evidence="7">Expansin</fullName>
    </recommendedName>
</protein>
<dbReference type="InterPro" id="IPR007112">
    <property type="entry name" value="Expansin/allergen_DPBB_dom"/>
</dbReference>
<evidence type="ECO:0000256" key="7">
    <source>
        <dbReference type="RuleBase" id="RU365023"/>
    </source>
</evidence>
<dbReference type="SUPFAM" id="SSF50685">
    <property type="entry name" value="Barwin-like endoglucanases"/>
    <property type="match status" value="1"/>
</dbReference>
<evidence type="ECO:0000259" key="9">
    <source>
        <dbReference type="PROSITE" id="PS50842"/>
    </source>
</evidence>
<organism evidence="11 12">
    <name type="scientific">Citrus x changshan-huyou</name>
    <dbReference type="NCBI Taxonomy" id="2935761"/>
    <lineage>
        <taxon>Eukaryota</taxon>
        <taxon>Viridiplantae</taxon>
        <taxon>Streptophyta</taxon>
        <taxon>Embryophyta</taxon>
        <taxon>Tracheophyta</taxon>
        <taxon>Spermatophyta</taxon>
        <taxon>Magnoliopsida</taxon>
        <taxon>eudicotyledons</taxon>
        <taxon>Gunneridae</taxon>
        <taxon>Pentapetalae</taxon>
        <taxon>rosids</taxon>
        <taxon>malvids</taxon>
        <taxon>Sapindales</taxon>
        <taxon>Rutaceae</taxon>
        <taxon>Aurantioideae</taxon>
        <taxon>Citrus</taxon>
    </lineage>
</organism>
<comment type="subcellular location">
    <subcellularLocation>
        <location evidence="7">Secreted</location>
        <location evidence="7">Cell wall</location>
    </subcellularLocation>
    <subcellularLocation>
        <location evidence="7">Membrane</location>
        <topology evidence="7">Peripheral membrane protein</topology>
    </subcellularLocation>
</comment>
<evidence type="ECO:0000256" key="3">
    <source>
        <dbReference type="ARBA" id="ARBA00022525"/>
    </source>
</evidence>
<dbReference type="GO" id="GO:0005576">
    <property type="term" value="C:extracellular region"/>
    <property type="evidence" value="ECO:0007669"/>
    <property type="project" value="InterPro"/>
</dbReference>
<evidence type="ECO:0000313" key="11">
    <source>
        <dbReference type="EMBL" id="KAK9192822.1"/>
    </source>
</evidence>
<keyword evidence="12" id="KW-1185">Reference proteome</keyword>
<feature type="signal peptide" evidence="7">
    <location>
        <begin position="1"/>
        <end position="29"/>
    </location>
</feature>
<dbReference type="PRINTS" id="PR01226">
    <property type="entry name" value="EXPANSIN"/>
</dbReference>
<dbReference type="PROSITE" id="PS50842">
    <property type="entry name" value="EXPANSIN_EG45"/>
    <property type="match status" value="1"/>
</dbReference>
<dbReference type="PRINTS" id="PR01225">
    <property type="entry name" value="EXPANSNFAMLY"/>
</dbReference>
<sequence>MASPLKALSSAAVLMLLLAAATLPNFGESHQQQNGGKHRGRRHHHRHNKPWVPHHKGHQHKRKPVHDQPQPVQPQPHPAQPVQPVQQQPQPVQPQPVQPQPVQPQPQLQPQPVQPMPVEHLPPVLPGVPIAKPTHPELSSADREAHEHDFKPGPWKHAHATFYTGDTGSFGGACGYSDVTGEGYGEGTTALSTTLFHNGAACGACFEIKCIDDPKSCIPGQPSLFVTATNFCPPNFHQDANDGGWCNPPREHFDIAYPAFKHIAEYKAGIVPVAYRRVSCKKQGGIKFTITGTKHWTLVTIWNVGGAGDISHVEVKGDNKLNWTPLHKNWGSKWQTSCSLEQESLTFKVTTSDGRFVISPNVTPNKYWVYGQTFEGLNFR</sequence>
<keyword evidence="3 7" id="KW-0964">Secreted</keyword>
<feature type="region of interest" description="Disordered" evidence="8">
    <location>
        <begin position="27"/>
        <end position="149"/>
    </location>
</feature>
<evidence type="ECO:0000313" key="12">
    <source>
        <dbReference type="Proteomes" id="UP001428341"/>
    </source>
</evidence>
<evidence type="ECO:0000256" key="4">
    <source>
        <dbReference type="ARBA" id="ARBA00022729"/>
    </source>
</evidence>
<dbReference type="InterPro" id="IPR007118">
    <property type="entry name" value="Expan_Lol_pI"/>
</dbReference>
<reference evidence="11 12" key="1">
    <citation type="submission" date="2024-05" db="EMBL/GenBank/DDBJ databases">
        <title>Haplotype-resolved chromosome-level genome assembly of Huyou (Citrus changshanensis).</title>
        <authorList>
            <person name="Miao C."/>
            <person name="Chen W."/>
            <person name="Wu Y."/>
            <person name="Wang L."/>
            <person name="Zhao S."/>
            <person name="Grierson D."/>
            <person name="Xu C."/>
            <person name="Chen K."/>
        </authorList>
    </citation>
    <scope>NUCLEOTIDE SEQUENCE [LARGE SCALE GENOMIC DNA]</scope>
    <source>
        <strain evidence="11">01-14</strain>
        <tissue evidence="11">Leaf</tissue>
    </source>
</reference>
<dbReference type="Gene3D" id="2.60.40.760">
    <property type="entry name" value="Expansin, cellulose-binding-like domain"/>
    <property type="match status" value="1"/>
</dbReference>
<evidence type="ECO:0000259" key="10">
    <source>
        <dbReference type="PROSITE" id="PS50843"/>
    </source>
</evidence>
<dbReference type="SMART" id="SM00837">
    <property type="entry name" value="DPBB_1"/>
    <property type="match status" value="1"/>
</dbReference>
<dbReference type="InterPro" id="IPR002963">
    <property type="entry name" value="Expansin"/>
</dbReference>
<dbReference type="GO" id="GO:0009664">
    <property type="term" value="P:plant-type cell wall organization"/>
    <property type="evidence" value="ECO:0007669"/>
    <property type="project" value="InterPro"/>
</dbReference>
<feature type="compositionally biased region" description="Pro residues" evidence="8">
    <location>
        <begin position="91"/>
        <end position="115"/>
    </location>
</feature>
<dbReference type="PANTHER" id="PTHR31867">
    <property type="entry name" value="EXPANSIN-A15"/>
    <property type="match status" value="1"/>
</dbReference>
<dbReference type="InterPro" id="IPR036908">
    <property type="entry name" value="RlpA-like_sf"/>
</dbReference>
<feature type="compositionally biased region" description="Basic and acidic residues" evidence="8">
    <location>
        <begin position="140"/>
        <end position="149"/>
    </location>
</feature>
<evidence type="ECO:0000256" key="8">
    <source>
        <dbReference type="SAM" id="MobiDB-lite"/>
    </source>
</evidence>
<dbReference type="AlphaFoldDB" id="A0AAP0QFH9"/>
<dbReference type="Gene3D" id="2.40.40.10">
    <property type="entry name" value="RlpA-like domain"/>
    <property type="match status" value="1"/>
</dbReference>
<keyword evidence="2 7" id="KW-0134">Cell wall</keyword>
<keyword evidence="4 7" id="KW-0732">Signal</keyword>
<accession>A0AAP0QFH9</accession>
<comment type="similarity">
    <text evidence="1 7">Belongs to the expansin family. Expansin A subfamily.</text>
</comment>
<keyword evidence="6 7" id="KW-0961">Cell wall biogenesis/degradation</keyword>
<comment type="caution">
    <text evidence="11">The sequence shown here is derived from an EMBL/GenBank/DDBJ whole genome shotgun (WGS) entry which is preliminary data.</text>
</comment>
<dbReference type="EMBL" id="JBCGBO010000006">
    <property type="protein sequence ID" value="KAK9192822.1"/>
    <property type="molecule type" value="Genomic_DNA"/>
</dbReference>
<dbReference type="PROSITE" id="PS50843">
    <property type="entry name" value="EXPANSIN_CBD"/>
    <property type="match status" value="1"/>
</dbReference>
<comment type="function">
    <text evidence="7">Causes loosening and extension of plant cell walls by disrupting non-covalent bonding between cellulose microfibrils and matrix glucans. No enzymatic activity has been found.</text>
</comment>
<feature type="domain" description="Expansin-like CBD" evidence="10">
    <location>
        <begin position="295"/>
        <end position="376"/>
    </location>
</feature>
<feature type="domain" description="Expansin-like EG45" evidence="9">
    <location>
        <begin position="171"/>
        <end position="285"/>
    </location>
</feature>
<evidence type="ECO:0000256" key="1">
    <source>
        <dbReference type="ARBA" id="ARBA00005392"/>
    </source>
</evidence>
<dbReference type="Proteomes" id="UP001428341">
    <property type="component" value="Unassembled WGS sequence"/>
</dbReference>
<keyword evidence="5" id="KW-0472">Membrane</keyword>
<gene>
    <name evidence="11" type="ORF">WN944_003515</name>
</gene>
<dbReference type="Pfam" id="PF01357">
    <property type="entry name" value="Expansin_C"/>
    <property type="match status" value="1"/>
</dbReference>
<dbReference type="InterPro" id="IPR009009">
    <property type="entry name" value="RlpA-like_DPBB"/>
</dbReference>
<feature type="compositionally biased region" description="Pro residues" evidence="8">
    <location>
        <begin position="71"/>
        <end position="81"/>
    </location>
</feature>
<proteinExistence type="inferred from homology"/>
<dbReference type="GO" id="GO:0016020">
    <property type="term" value="C:membrane"/>
    <property type="evidence" value="ECO:0007669"/>
    <property type="project" value="UniProtKB-SubCell"/>
</dbReference>
<dbReference type="SUPFAM" id="SSF49590">
    <property type="entry name" value="PHL pollen allergen"/>
    <property type="match status" value="1"/>
</dbReference>
<dbReference type="Pfam" id="PF03330">
    <property type="entry name" value="DPBB_1"/>
    <property type="match status" value="1"/>
</dbReference>
<feature type="chain" id="PRO_5042667638" description="Expansin" evidence="7">
    <location>
        <begin position="30"/>
        <end position="380"/>
    </location>
</feature>
<dbReference type="CDD" id="cd22274">
    <property type="entry name" value="DPBB_EXPA_N"/>
    <property type="match status" value="1"/>
</dbReference>
<evidence type="ECO:0000256" key="2">
    <source>
        <dbReference type="ARBA" id="ARBA00022512"/>
    </source>
</evidence>
<dbReference type="GO" id="GO:0009653">
    <property type="term" value="P:anatomical structure morphogenesis"/>
    <property type="evidence" value="ECO:0007669"/>
    <property type="project" value="UniProtKB-ARBA"/>
</dbReference>
<dbReference type="InterPro" id="IPR036749">
    <property type="entry name" value="Expansin_CBD_sf"/>
</dbReference>
<feature type="compositionally biased region" description="Basic residues" evidence="8">
    <location>
        <begin position="36"/>
        <end position="64"/>
    </location>
</feature>
<dbReference type="InterPro" id="IPR007117">
    <property type="entry name" value="Expansin_CBD"/>
</dbReference>
<name>A0AAP0QFH9_9ROSI</name>
<evidence type="ECO:0000256" key="6">
    <source>
        <dbReference type="ARBA" id="ARBA00023316"/>
    </source>
</evidence>
<evidence type="ECO:0000256" key="5">
    <source>
        <dbReference type="ARBA" id="ARBA00023136"/>
    </source>
</evidence>